<dbReference type="STRING" id="1469144.LI90_3530"/>
<dbReference type="AlphaFoldDB" id="A0A132MXE2"/>
<dbReference type="Proteomes" id="UP000070188">
    <property type="component" value="Unassembled WGS sequence"/>
</dbReference>
<evidence type="ECO:0000256" key="1">
    <source>
        <dbReference type="SAM" id="Phobius"/>
    </source>
</evidence>
<comment type="caution">
    <text evidence="2">The sequence shown here is derived from an EMBL/GenBank/DDBJ whole genome shotgun (WGS) entry which is preliminary data.</text>
</comment>
<proteinExistence type="predicted"/>
<gene>
    <name evidence="2" type="ORF">LI90_3530</name>
</gene>
<dbReference type="PATRIC" id="fig|1469144.10.peg.3789"/>
<protein>
    <submittedName>
        <fullName evidence="2">Uncharacterized protein</fullName>
    </submittedName>
</protein>
<reference evidence="3" key="1">
    <citation type="submission" date="2015-04" db="EMBL/GenBank/DDBJ databases">
        <title>Physiological reanalysis, assessment of diazotrophy, and genome sequences of multiple isolates of Streptomyces thermoautotrophicus.</title>
        <authorList>
            <person name="MacKellar D.C."/>
            <person name="Lieber L."/>
            <person name="Norman J."/>
            <person name="Bolger A."/>
            <person name="Tobin C."/>
            <person name="Murray J.W."/>
            <person name="Chang R."/>
            <person name="Ford T."/>
            <person name="Nguyen P.Q."/>
            <person name="Woodward J."/>
            <person name="Permingeat H."/>
            <person name="Joshi N.S."/>
            <person name="Silver P.A."/>
            <person name="Usadel B."/>
            <person name="Rutherford A.W."/>
            <person name="Friesen M."/>
            <person name="Prell J."/>
        </authorList>
    </citation>
    <scope>NUCLEOTIDE SEQUENCE [LARGE SCALE GENOMIC DNA]</scope>
    <source>
        <strain evidence="3">H1</strain>
    </source>
</reference>
<organism evidence="2 3">
    <name type="scientific">Carbonactinospora thermoautotrophica</name>
    <dbReference type="NCBI Taxonomy" id="1469144"/>
    <lineage>
        <taxon>Bacteria</taxon>
        <taxon>Bacillati</taxon>
        <taxon>Actinomycetota</taxon>
        <taxon>Actinomycetes</taxon>
        <taxon>Kitasatosporales</taxon>
        <taxon>Carbonactinosporaceae</taxon>
        <taxon>Carbonactinospora</taxon>
    </lineage>
</organism>
<keyword evidence="1" id="KW-1133">Transmembrane helix</keyword>
<dbReference type="EMBL" id="LAXD01000001">
    <property type="protein sequence ID" value="KWX02487.1"/>
    <property type="molecule type" value="Genomic_DNA"/>
</dbReference>
<feature type="transmembrane region" description="Helical" evidence="1">
    <location>
        <begin position="386"/>
        <end position="404"/>
    </location>
</feature>
<name>A0A132MXE2_9ACTN</name>
<feature type="transmembrane region" description="Helical" evidence="1">
    <location>
        <begin position="37"/>
        <end position="55"/>
    </location>
</feature>
<feature type="transmembrane region" description="Helical" evidence="1">
    <location>
        <begin position="410"/>
        <end position="430"/>
    </location>
</feature>
<keyword evidence="3" id="KW-1185">Reference proteome</keyword>
<sequence length="446" mass="48030">MTRSTALTRLSGLLAAAGFVGWLLRPLIEFWAPPPRLDLLAALAVCGLGGVGWWLSARSAPRVRQAASPGVLDAVPTRLPRPFRRSWRLFVLALVCMITPLGGGVLADRPSNARLDQVAVIREHGARIAPVEVVEVLSVSPISRSNTFGSTLIVEVPDAHGEMHRVRVEVARTIGRPEPGEHLSALYSPADPSLGVIIDDGNLEGLLGGPSRMWILLAVMWGVTCLGLVWLLAALSELNRAFRKLRAGVRARRAVGTEVSIQGSGACQLTVKVGQQRDTRQVIEPALLGTAGNATVHLIVDRHLDASVLAEDLGYGPVWLCWLPEHKRLPGNTVAAVLITADGQTLWVRVPEAELDTLSAGPLPWRDTPARPFGPYNVWRQRVHPAGVPAVVVGFLAAVAQAAFTPAGLASWLLWIVIALSPATATLLWYQRRTRLLKNAQETATV</sequence>
<keyword evidence="1" id="KW-0472">Membrane</keyword>
<evidence type="ECO:0000313" key="2">
    <source>
        <dbReference type="EMBL" id="KWX02487.1"/>
    </source>
</evidence>
<feature type="transmembrane region" description="Helical" evidence="1">
    <location>
        <begin position="213"/>
        <end position="235"/>
    </location>
</feature>
<dbReference type="RefSeq" id="WP_066889521.1">
    <property type="nucleotide sequence ID" value="NZ_JYIJ01000017.1"/>
</dbReference>
<evidence type="ECO:0000313" key="3">
    <source>
        <dbReference type="Proteomes" id="UP000070188"/>
    </source>
</evidence>
<keyword evidence="1" id="KW-0812">Transmembrane</keyword>
<feature type="transmembrane region" description="Helical" evidence="1">
    <location>
        <begin position="7"/>
        <end position="25"/>
    </location>
</feature>
<accession>A0A132MXE2</accession>
<feature type="transmembrane region" description="Helical" evidence="1">
    <location>
        <begin position="87"/>
        <end position="107"/>
    </location>
</feature>